<dbReference type="VEuPathDB" id="FungiDB:AeMF1_010799"/>
<evidence type="ECO:0000259" key="2">
    <source>
        <dbReference type="PROSITE" id="PS50195"/>
    </source>
</evidence>
<dbReference type="GO" id="GO:0035091">
    <property type="term" value="F:phosphatidylinositol binding"/>
    <property type="evidence" value="ECO:0007669"/>
    <property type="project" value="InterPro"/>
</dbReference>
<dbReference type="InterPro" id="IPR001683">
    <property type="entry name" value="PX_dom"/>
</dbReference>
<feature type="region of interest" description="Disordered" evidence="1">
    <location>
        <begin position="211"/>
        <end position="284"/>
    </location>
</feature>
<dbReference type="Gene3D" id="3.30.1520.10">
    <property type="entry name" value="Phox-like domain"/>
    <property type="match status" value="1"/>
</dbReference>
<evidence type="ECO:0000313" key="4">
    <source>
        <dbReference type="Proteomes" id="UP000481153"/>
    </source>
</evidence>
<sequence length="370" mass="41502">MLTNVVPYLTGFRKSAGFGSWREIFHRAVTHEQSPNISLVRKMYAKSNSVTPRGSFLSTASPRASSSINLDDVNIKTWILNTSVIDNVTYYRILVRRGTSNVIQETKHRYNEFLEFRDSLLELFETMPTCPRCINIAKAVASFDFPKKHYFSARSKVVINYRMHAFRNFVSMLVTKVFNPSPKCPTCGGKVITAVLRFLLQNATILPENQIPRDGLMQRSETPSSTRSTASSAGFQNFPRSVSAPLNSQRQAVPQQPPASAPTAATNGGPLPVQPAPQSKFSSLHRYSVPQEEQEDLYDDFDDDVEKVRRESRQQVMFDSFLHDKDSVKERGMSAVSDTIPDAPELEGDNTSESSDEEEIEMTGVFNAPQ</sequence>
<organism evidence="3 4">
    <name type="scientific">Aphanomyces euteiches</name>
    <dbReference type="NCBI Taxonomy" id="100861"/>
    <lineage>
        <taxon>Eukaryota</taxon>
        <taxon>Sar</taxon>
        <taxon>Stramenopiles</taxon>
        <taxon>Oomycota</taxon>
        <taxon>Saprolegniomycetes</taxon>
        <taxon>Saprolegniales</taxon>
        <taxon>Verrucalvaceae</taxon>
        <taxon>Aphanomyces</taxon>
    </lineage>
</organism>
<dbReference type="Pfam" id="PF00787">
    <property type="entry name" value="PX"/>
    <property type="match status" value="1"/>
</dbReference>
<dbReference type="SUPFAM" id="SSF64268">
    <property type="entry name" value="PX domain"/>
    <property type="match status" value="1"/>
</dbReference>
<dbReference type="InterPro" id="IPR036871">
    <property type="entry name" value="PX_dom_sf"/>
</dbReference>
<comment type="caution">
    <text evidence="3">The sequence shown here is derived from an EMBL/GenBank/DDBJ whole genome shotgun (WGS) entry which is preliminary data.</text>
</comment>
<proteinExistence type="predicted"/>
<dbReference type="Proteomes" id="UP000481153">
    <property type="component" value="Unassembled WGS sequence"/>
</dbReference>
<feature type="compositionally biased region" description="Low complexity" evidence="1">
    <location>
        <begin position="219"/>
        <end position="233"/>
    </location>
</feature>
<gene>
    <name evidence="3" type="ORF">Ae201684_007155</name>
</gene>
<evidence type="ECO:0000313" key="3">
    <source>
        <dbReference type="EMBL" id="KAF0736708.1"/>
    </source>
</evidence>
<dbReference type="EMBL" id="VJMJ01000088">
    <property type="protein sequence ID" value="KAF0736708.1"/>
    <property type="molecule type" value="Genomic_DNA"/>
</dbReference>
<feature type="domain" description="PX" evidence="2">
    <location>
        <begin position="69"/>
        <end position="206"/>
    </location>
</feature>
<dbReference type="CDD" id="cd06093">
    <property type="entry name" value="PX_domain"/>
    <property type="match status" value="1"/>
</dbReference>
<evidence type="ECO:0000256" key="1">
    <source>
        <dbReference type="SAM" id="MobiDB-lite"/>
    </source>
</evidence>
<dbReference type="AlphaFoldDB" id="A0A6G0X9K7"/>
<keyword evidence="4" id="KW-1185">Reference proteome</keyword>
<feature type="region of interest" description="Disordered" evidence="1">
    <location>
        <begin position="330"/>
        <end position="370"/>
    </location>
</feature>
<accession>A0A6G0X9K7</accession>
<name>A0A6G0X9K7_9STRA</name>
<feature type="compositionally biased region" description="Acidic residues" evidence="1">
    <location>
        <begin position="344"/>
        <end position="361"/>
    </location>
</feature>
<protein>
    <recommendedName>
        <fullName evidence="2">PX domain-containing protein</fullName>
    </recommendedName>
</protein>
<feature type="compositionally biased region" description="Polar residues" evidence="1">
    <location>
        <begin position="234"/>
        <end position="248"/>
    </location>
</feature>
<dbReference type="PROSITE" id="PS50195">
    <property type="entry name" value="PX"/>
    <property type="match status" value="1"/>
</dbReference>
<reference evidence="3 4" key="1">
    <citation type="submission" date="2019-07" db="EMBL/GenBank/DDBJ databases">
        <title>Genomics analysis of Aphanomyces spp. identifies a new class of oomycete effector associated with host adaptation.</title>
        <authorList>
            <person name="Gaulin E."/>
        </authorList>
    </citation>
    <scope>NUCLEOTIDE SEQUENCE [LARGE SCALE GENOMIC DNA]</scope>
    <source>
        <strain evidence="3 4">ATCC 201684</strain>
    </source>
</reference>